<accession>A0ABY9EEW0</accession>
<keyword evidence="2" id="KW-1185">Reference proteome</keyword>
<evidence type="ECO:0000313" key="1">
    <source>
        <dbReference type="EMBL" id="WKD50583.1"/>
    </source>
</evidence>
<gene>
    <name evidence="1" type="ORF">M8T91_03920</name>
</gene>
<name>A0ABY9EEW0_9GAMM</name>
<dbReference type="Proteomes" id="UP001321520">
    <property type="component" value="Chromosome"/>
</dbReference>
<reference evidence="1 2" key="1">
    <citation type="submission" date="2022-05" db="EMBL/GenBank/DDBJ databases">
        <title>Microbulbifer sp. nov., isolated from sponge.</title>
        <authorList>
            <person name="Gao L."/>
        </authorList>
    </citation>
    <scope>NUCLEOTIDE SEQUENCE [LARGE SCALE GENOMIC DNA]</scope>
    <source>
        <strain evidence="1 2">MI-G</strain>
    </source>
</reference>
<organism evidence="1 2">
    <name type="scientific">Microbulbifer spongiae</name>
    <dbReference type="NCBI Taxonomy" id="2944933"/>
    <lineage>
        <taxon>Bacteria</taxon>
        <taxon>Pseudomonadati</taxon>
        <taxon>Pseudomonadota</taxon>
        <taxon>Gammaproteobacteria</taxon>
        <taxon>Cellvibrionales</taxon>
        <taxon>Microbulbiferaceae</taxon>
        <taxon>Microbulbifer</taxon>
    </lineage>
</organism>
<evidence type="ECO:0000313" key="2">
    <source>
        <dbReference type="Proteomes" id="UP001321520"/>
    </source>
</evidence>
<dbReference type="RefSeq" id="WP_301417013.1">
    <property type="nucleotide sequence ID" value="NZ_CP098023.1"/>
</dbReference>
<dbReference type="EMBL" id="CP098023">
    <property type="protein sequence ID" value="WKD50583.1"/>
    <property type="molecule type" value="Genomic_DNA"/>
</dbReference>
<proteinExistence type="predicted"/>
<protein>
    <submittedName>
        <fullName evidence="1">Uncharacterized protein</fullName>
    </submittedName>
</protein>
<sequence length="65" mass="7488">MDLAQALKVSTDELLDVKPVKKIKQPDSRLLRRMQQIEKLDAATKRQVIQVIDTFIENAKLKKQA</sequence>